<comment type="caution">
    <text evidence="1">The sequence shown here is derived from an EMBL/GenBank/DDBJ whole genome shotgun (WGS) entry which is preliminary data.</text>
</comment>
<dbReference type="Proteomes" id="UP000237000">
    <property type="component" value="Unassembled WGS sequence"/>
</dbReference>
<evidence type="ECO:0000313" key="1">
    <source>
        <dbReference type="EMBL" id="POO03031.1"/>
    </source>
</evidence>
<gene>
    <name evidence="1" type="ORF">TorRG33x02_010920</name>
</gene>
<name>A0A2P5FZ17_TREOI</name>
<dbReference type="AlphaFoldDB" id="A0A2P5FZ17"/>
<proteinExistence type="predicted"/>
<evidence type="ECO:0000313" key="2">
    <source>
        <dbReference type="Proteomes" id="UP000237000"/>
    </source>
</evidence>
<dbReference type="EMBL" id="JXTC01000003">
    <property type="protein sequence ID" value="POO03031.1"/>
    <property type="molecule type" value="Genomic_DNA"/>
</dbReference>
<organism evidence="1 2">
    <name type="scientific">Trema orientale</name>
    <name type="common">Charcoal tree</name>
    <name type="synonym">Celtis orientalis</name>
    <dbReference type="NCBI Taxonomy" id="63057"/>
    <lineage>
        <taxon>Eukaryota</taxon>
        <taxon>Viridiplantae</taxon>
        <taxon>Streptophyta</taxon>
        <taxon>Embryophyta</taxon>
        <taxon>Tracheophyta</taxon>
        <taxon>Spermatophyta</taxon>
        <taxon>Magnoliopsida</taxon>
        <taxon>eudicotyledons</taxon>
        <taxon>Gunneridae</taxon>
        <taxon>Pentapetalae</taxon>
        <taxon>rosids</taxon>
        <taxon>fabids</taxon>
        <taxon>Rosales</taxon>
        <taxon>Cannabaceae</taxon>
        <taxon>Trema</taxon>
    </lineage>
</organism>
<sequence length="50" mass="5829">MTYKRYLPTYLRWPLLAIKATGFRVPFRVASCCSKAFDSKYSSQQQHPDA</sequence>
<feature type="non-terminal residue" evidence="1">
    <location>
        <position position="50"/>
    </location>
</feature>
<accession>A0A2P5FZ17</accession>
<reference evidence="2" key="1">
    <citation type="submission" date="2016-06" db="EMBL/GenBank/DDBJ databases">
        <title>Parallel loss of symbiosis genes in relatives of nitrogen-fixing non-legume Parasponia.</title>
        <authorList>
            <person name="Van Velzen R."/>
            <person name="Holmer R."/>
            <person name="Bu F."/>
            <person name="Rutten L."/>
            <person name="Van Zeijl A."/>
            <person name="Liu W."/>
            <person name="Santuari L."/>
            <person name="Cao Q."/>
            <person name="Sharma T."/>
            <person name="Shen D."/>
            <person name="Roswanjaya Y."/>
            <person name="Wardhani T."/>
            <person name="Kalhor M.S."/>
            <person name="Jansen J."/>
            <person name="Van den Hoogen J."/>
            <person name="Gungor B."/>
            <person name="Hartog M."/>
            <person name="Hontelez J."/>
            <person name="Verver J."/>
            <person name="Yang W.-C."/>
            <person name="Schijlen E."/>
            <person name="Repin R."/>
            <person name="Schilthuizen M."/>
            <person name="Schranz E."/>
            <person name="Heidstra R."/>
            <person name="Miyata K."/>
            <person name="Fedorova E."/>
            <person name="Kohlen W."/>
            <person name="Bisseling T."/>
            <person name="Smit S."/>
            <person name="Geurts R."/>
        </authorList>
    </citation>
    <scope>NUCLEOTIDE SEQUENCE [LARGE SCALE GENOMIC DNA]</scope>
    <source>
        <strain evidence="2">cv. RG33-2</strain>
    </source>
</reference>
<keyword evidence="2" id="KW-1185">Reference proteome</keyword>
<protein>
    <submittedName>
        <fullName evidence="1">Uncharacterized protein</fullName>
    </submittedName>
</protein>
<dbReference type="InParanoid" id="A0A2P5FZ17"/>